<dbReference type="SUPFAM" id="SSF50494">
    <property type="entry name" value="Trypsin-like serine proteases"/>
    <property type="match status" value="1"/>
</dbReference>
<evidence type="ECO:0000256" key="1">
    <source>
        <dbReference type="ARBA" id="ARBA00001772"/>
    </source>
</evidence>
<evidence type="ECO:0000313" key="17">
    <source>
        <dbReference type="EMBL" id="MDR7193162.1"/>
    </source>
</evidence>
<name>A0ABU1XWL0_9GAMM</name>
<evidence type="ECO:0000256" key="6">
    <source>
        <dbReference type="ARBA" id="ARBA00013958"/>
    </source>
</evidence>
<comment type="subcellular location">
    <subcellularLocation>
        <location evidence="3">Periplasm</location>
    </subcellularLocation>
</comment>
<evidence type="ECO:0000256" key="8">
    <source>
        <dbReference type="ARBA" id="ARBA00022729"/>
    </source>
</evidence>
<evidence type="ECO:0000256" key="5">
    <source>
        <dbReference type="ARBA" id="ARBA00013035"/>
    </source>
</evidence>
<organism evidence="17 18">
    <name type="scientific">Luteimonas terrae</name>
    <dbReference type="NCBI Taxonomy" id="1530191"/>
    <lineage>
        <taxon>Bacteria</taxon>
        <taxon>Pseudomonadati</taxon>
        <taxon>Pseudomonadota</taxon>
        <taxon>Gammaproteobacteria</taxon>
        <taxon>Lysobacterales</taxon>
        <taxon>Lysobacteraceae</taxon>
        <taxon>Luteimonas</taxon>
    </lineage>
</organism>
<evidence type="ECO:0000256" key="14">
    <source>
        <dbReference type="ARBA" id="ARBA00032850"/>
    </source>
</evidence>
<dbReference type="InterPro" id="IPR001478">
    <property type="entry name" value="PDZ"/>
</dbReference>
<dbReference type="InterPro" id="IPR001940">
    <property type="entry name" value="Peptidase_S1C"/>
</dbReference>
<comment type="function">
    <text evidence="2">Might be efficient in the degradation of transiently denatured and unfolded proteins which accumulate in the periplasm following stress conditions.</text>
</comment>
<dbReference type="NCBIfam" id="TIGR02037">
    <property type="entry name" value="degP_htrA_DO"/>
    <property type="match status" value="1"/>
</dbReference>
<sequence>MSSMKKSLLAVSLVAVLSAGTTAFLLPSATAQSGAQTPADAAASVSSTPEAPLVSGLPDFTRLVERVAPAVVSIESTIGPRQSRGQQMPDDAQIPEIFRRFFGPGFEMPGGPGGPGRGGNAPRGTSMGTGFIISADGYLLTNHHVVDGAEEVKVRLSDRREFTAKVVGSDAESDVAVLKIDATGLPTLRFGDGASVKPGQWAVAIGSPFGFEQSVTAGIVSAVQRANQYADQRYVPFIQTDVPINQGNSGGPLLNVAGEVIGINSQIFSNSGGYMGVSFAIPIDLAANVAEQIKKTGSVQRGSLGVQVSNVTSEVAAGFKLPDTKGALVQEVLPGSPAQRAGLEPGDVIRAVDGTEIIASSELPPLVGGKTPGTKVRMTVLREGRTRDFDVTLTALDAGTATAATRGESAAAPGSAASGNPLGLTGRDLDAAQRRQFGLAGDEGVLVASAGRGAAANAGIAQGDVILRVGRTPVGSAAALDRALRDVKPGDTVMLLVRGRGGATQYRAVSVPDADER</sequence>
<dbReference type="PANTHER" id="PTHR22939">
    <property type="entry name" value="SERINE PROTEASE FAMILY S1C HTRA-RELATED"/>
    <property type="match status" value="1"/>
</dbReference>
<dbReference type="Gene3D" id="2.30.42.10">
    <property type="match status" value="2"/>
</dbReference>
<keyword evidence="8 15" id="KW-0732">Signal</keyword>
<evidence type="ECO:0000256" key="11">
    <source>
        <dbReference type="ARBA" id="ARBA00022801"/>
    </source>
</evidence>
<dbReference type="EC" id="3.4.21.107" evidence="5"/>
<keyword evidence="11 17" id="KW-0378">Hydrolase</keyword>
<comment type="catalytic activity">
    <reaction evidence="1">
        <text>Acts on substrates that are at least partially unfolded. The cleavage site P1 residue is normally between a pair of hydrophobic residues, such as Val-|-Val.</text>
        <dbReference type="EC" id="3.4.21.107"/>
    </reaction>
</comment>
<proteinExistence type="inferred from homology"/>
<keyword evidence="13" id="KW-0346">Stress response</keyword>
<evidence type="ECO:0000256" key="3">
    <source>
        <dbReference type="ARBA" id="ARBA00004418"/>
    </source>
</evidence>
<dbReference type="Pfam" id="PF13365">
    <property type="entry name" value="Trypsin_2"/>
    <property type="match status" value="1"/>
</dbReference>
<dbReference type="Gene3D" id="2.40.10.120">
    <property type="match status" value="1"/>
</dbReference>
<dbReference type="InterPro" id="IPR036034">
    <property type="entry name" value="PDZ_sf"/>
</dbReference>
<evidence type="ECO:0000256" key="9">
    <source>
        <dbReference type="ARBA" id="ARBA00022737"/>
    </source>
</evidence>
<keyword evidence="9" id="KW-0677">Repeat</keyword>
<dbReference type="Pfam" id="PF13180">
    <property type="entry name" value="PDZ_2"/>
    <property type="match status" value="2"/>
</dbReference>
<evidence type="ECO:0000256" key="7">
    <source>
        <dbReference type="ARBA" id="ARBA00022670"/>
    </source>
</evidence>
<keyword evidence="10" id="KW-0574">Periplasm</keyword>
<comment type="caution">
    <text evidence="17">The sequence shown here is derived from an EMBL/GenBank/DDBJ whole genome shotgun (WGS) entry which is preliminary data.</text>
</comment>
<feature type="signal peptide" evidence="15">
    <location>
        <begin position="1"/>
        <end position="23"/>
    </location>
</feature>
<dbReference type="CDD" id="cd10839">
    <property type="entry name" value="cpPDZ1_DegP-like"/>
    <property type="match status" value="1"/>
</dbReference>
<keyword evidence="12" id="KW-0720">Serine protease</keyword>
<accession>A0ABU1XWL0</accession>
<gene>
    <name evidence="17" type="ORF">J2W68_001896</name>
</gene>
<comment type="similarity">
    <text evidence="4">Belongs to the peptidase S1C family.</text>
</comment>
<dbReference type="Proteomes" id="UP001256588">
    <property type="component" value="Unassembled WGS sequence"/>
</dbReference>
<dbReference type="GO" id="GO:0008233">
    <property type="term" value="F:peptidase activity"/>
    <property type="evidence" value="ECO:0007669"/>
    <property type="project" value="UniProtKB-KW"/>
</dbReference>
<dbReference type="InterPro" id="IPR009003">
    <property type="entry name" value="Peptidase_S1_PA"/>
</dbReference>
<dbReference type="PRINTS" id="PR00834">
    <property type="entry name" value="PROTEASES2C"/>
</dbReference>
<evidence type="ECO:0000256" key="13">
    <source>
        <dbReference type="ARBA" id="ARBA00023016"/>
    </source>
</evidence>
<dbReference type="PROSITE" id="PS50106">
    <property type="entry name" value="PDZ"/>
    <property type="match status" value="1"/>
</dbReference>
<dbReference type="InterPro" id="IPR011782">
    <property type="entry name" value="Pept_S1C_Do"/>
</dbReference>
<keyword evidence="18" id="KW-1185">Reference proteome</keyword>
<keyword evidence="7 17" id="KW-0645">Protease</keyword>
<evidence type="ECO:0000256" key="2">
    <source>
        <dbReference type="ARBA" id="ARBA00002610"/>
    </source>
</evidence>
<protein>
    <recommendedName>
        <fullName evidence="6">Probable periplasmic serine endoprotease DegP-like</fullName>
        <ecNumber evidence="5">3.4.21.107</ecNumber>
    </recommendedName>
    <alternativeName>
        <fullName evidence="14">Protease Do</fullName>
    </alternativeName>
</protein>
<evidence type="ECO:0000313" key="18">
    <source>
        <dbReference type="Proteomes" id="UP001256588"/>
    </source>
</evidence>
<dbReference type="SUPFAM" id="SSF50156">
    <property type="entry name" value="PDZ domain-like"/>
    <property type="match status" value="2"/>
</dbReference>
<feature type="domain" description="PDZ" evidence="16">
    <location>
        <begin position="301"/>
        <end position="384"/>
    </location>
</feature>
<reference evidence="17 18" key="1">
    <citation type="submission" date="2023-07" db="EMBL/GenBank/DDBJ databases">
        <title>Sorghum-associated microbial communities from plants grown in Nebraska, USA.</title>
        <authorList>
            <person name="Schachtman D."/>
        </authorList>
    </citation>
    <scope>NUCLEOTIDE SEQUENCE [LARGE SCALE GENOMIC DNA]</scope>
    <source>
        <strain evidence="17 18">4099</strain>
    </source>
</reference>
<evidence type="ECO:0000259" key="16">
    <source>
        <dbReference type="PROSITE" id="PS50106"/>
    </source>
</evidence>
<dbReference type="EMBL" id="JAVDWO010000007">
    <property type="protein sequence ID" value="MDR7193162.1"/>
    <property type="molecule type" value="Genomic_DNA"/>
</dbReference>
<evidence type="ECO:0000256" key="12">
    <source>
        <dbReference type="ARBA" id="ARBA00022825"/>
    </source>
</evidence>
<dbReference type="SMART" id="SM00228">
    <property type="entry name" value="PDZ"/>
    <property type="match status" value="2"/>
</dbReference>
<evidence type="ECO:0000256" key="4">
    <source>
        <dbReference type="ARBA" id="ARBA00010541"/>
    </source>
</evidence>
<dbReference type="GO" id="GO:0006508">
    <property type="term" value="P:proteolysis"/>
    <property type="evidence" value="ECO:0007669"/>
    <property type="project" value="UniProtKB-KW"/>
</dbReference>
<dbReference type="PANTHER" id="PTHR22939:SF130">
    <property type="entry name" value="PERIPLASMIC SERINE ENDOPROTEASE DEGP-LIKE-RELATED"/>
    <property type="match status" value="1"/>
</dbReference>
<feature type="chain" id="PRO_5047100744" description="Probable periplasmic serine endoprotease DegP-like" evidence="15">
    <location>
        <begin position="24"/>
        <end position="517"/>
    </location>
</feature>
<evidence type="ECO:0000256" key="10">
    <source>
        <dbReference type="ARBA" id="ARBA00022764"/>
    </source>
</evidence>
<evidence type="ECO:0000256" key="15">
    <source>
        <dbReference type="SAM" id="SignalP"/>
    </source>
</evidence>